<feature type="region of interest" description="Disordered" evidence="1">
    <location>
        <begin position="681"/>
        <end position="755"/>
    </location>
</feature>
<feature type="domain" description="Integrase catalytic" evidence="2">
    <location>
        <begin position="288"/>
        <end position="505"/>
    </location>
</feature>
<dbReference type="GO" id="GO:0015074">
    <property type="term" value="P:DNA integration"/>
    <property type="evidence" value="ECO:0007669"/>
    <property type="project" value="InterPro"/>
</dbReference>
<dbReference type="Gene3D" id="3.30.420.10">
    <property type="entry name" value="Ribonuclease H-like superfamily/Ribonuclease H"/>
    <property type="match status" value="1"/>
</dbReference>
<accession>Q1YJT4</accession>
<sequence length="755" mass="84780">MTVQQKVTGSFREVQRYRLGVDDRIMIDGVQHKWVETNEMAYILKDVANGATREVSLEEFERDLHLEKIEVDRGYFSLESIRRRARGATRLTDLDPQSVAIVMHRLRWVETFNDLYKQGLVKKSPPRLAEAVALIAKLFVDDDRPELEPGQRAKRGGGPRSGFADPSPSQLGRWVFNYAKQRDPMVLNPNYDRSGNRRMRLEPVVQRLVDRMAARYCRPTQPSVPHLYQRLVGILTRSNERRGTHYTIPSKRTLERAIADLDEHDKMAGRRGIAWARRNYSPAFEGPMATRPLERVEMDEWKVDLMTLCVDAGLWARMNDEQRATVAKARCWMTAAIDCATRCILSIYLTTESPSARSALEGLRWIVTDKDSLRKAAGAKTIWAAHGKPENLFTDKGAGFKSHEFQAAAHSLGIGTLKPNAGKAQFRGKIERLFRSLDMGLVSRFEGRTFSNSKEKGDYEAEKTASITCEELNRALIRYVCDIYHVSAHAGLGGRSPATEWNRLTRVHGAEICPPKHQMREIFGVQFERVVGKKGVRLFGTFYQCQDLTEIWLRKRGTEVRVRVDDRDVTEISVEVAPGIWRTATAVETSVGAVSIERLATSFADLVAAGLPAFDVDDPIEIRNRIQEALDDINSLVRHSAARAGLVDEKTLEAQIASLRRDATSATTAWLDRRNSPGIDIYSEQVAGPRSAKSQGGKPRSAKPPVEPDAAADGKAAVPGSDVPPLSPSVDEMLERRDNRTDTADDSDNEEFWVE</sequence>
<name>Q1YJT4_AURMS</name>
<reference evidence="3 4" key="1">
    <citation type="journal article" date="2008" name="Appl. Environ. Microbiol.">
        <title>Genomic insights into Mn(II) oxidation by the marine alphaproteobacterium Aurantimonas sp. strain SI85-9A1.</title>
        <authorList>
            <person name="Dick G.J."/>
            <person name="Podell S."/>
            <person name="Johnson H.A."/>
            <person name="Rivera-Espinoza Y."/>
            <person name="Bernier-Latmani R."/>
            <person name="McCarthy J.K."/>
            <person name="Torpey J.W."/>
            <person name="Clement B.G."/>
            <person name="Gaasterland T."/>
            <person name="Tebo B.M."/>
        </authorList>
    </citation>
    <scope>NUCLEOTIDE SEQUENCE [LARGE SCALE GENOMIC DNA]</scope>
    <source>
        <strain evidence="3 4">SI85-9A1</strain>
    </source>
</reference>
<dbReference type="InterPro" id="IPR012337">
    <property type="entry name" value="RNaseH-like_sf"/>
</dbReference>
<protein>
    <submittedName>
        <fullName evidence="3">Putative transposase</fullName>
    </submittedName>
</protein>
<dbReference type="EMBL" id="AAPJ01000002">
    <property type="protein sequence ID" value="EAS50789.1"/>
    <property type="molecule type" value="Genomic_DNA"/>
</dbReference>
<organism evidence="3 4">
    <name type="scientific">Aurantimonas manganoxydans (strain ATCC BAA-1229 / DSM 21871 / SI85-9A1)</name>
    <dbReference type="NCBI Taxonomy" id="287752"/>
    <lineage>
        <taxon>Bacteria</taxon>
        <taxon>Pseudomonadati</taxon>
        <taxon>Pseudomonadota</taxon>
        <taxon>Alphaproteobacteria</taxon>
        <taxon>Hyphomicrobiales</taxon>
        <taxon>Aurantimonadaceae</taxon>
        <taxon>Aurantimonas</taxon>
    </lineage>
</organism>
<dbReference type="GO" id="GO:0003676">
    <property type="term" value="F:nucleic acid binding"/>
    <property type="evidence" value="ECO:0007669"/>
    <property type="project" value="InterPro"/>
</dbReference>
<evidence type="ECO:0000313" key="3">
    <source>
        <dbReference type="EMBL" id="EAS50789.1"/>
    </source>
</evidence>
<evidence type="ECO:0000259" key="2">
    <source>
        <dbReference type="PROSITE" id="PS50994"/>
    </source>
</evidence>
<evidence type="ECO:0000256" key="1">
    <source>
        <dbReference type="SAM" id="MobiDB-lite"/>
    </source>
</evidence>
<comment type="caution">
    <text evidence="3">The sequence shown here is derived from an EMBL/GenBank/DDBJ whole genome shotgun (WGS) entry which is preliminary data.</text>
</comment>
<proteinExistence type="predicted"/>
<evidence type="ECO:0000313" key="4">
    <source>
        <dbReference type="Proteomes" id="UP000000321"/>
    </source>
</evidence>
<dbReference type="AlphaFoldDB" id="Q1YJT4"/>
<dbReference type="InterPro" id="IPR036397">
    <property type="entry name" value="RNaseH_sf"/>
</dbReference>
<dbReference type="OrthoDB" id="5287589at2"/>
<dbReference type="InterPro" id="IPR001584">
    <property type="entry name" value="Integrase_cat-core"/>
</dbReference>
<feature type="compositionally biased region" description="Acidic residues" evidence="1">
    <location>
        <begin position="744"/>
        <end position="755"/>
    </location>
</feature>
<dbReference type="RefSeq" id="WP_009208779.1">
    <property type="nucleotide sequence ID" value="NZ_BBWP01000036.1"/>
</dbReference>
<gene>
    <name evidence="3" type="ORF">SI859A1_00914</name>
</gene>
<dbReference type="Proteomes" id="UP000000321">
    <property type="component" value="Unassembled WGS sequence"/>
</dbReference>
<feature type="region of interest" description="Disordered" evidence="1">
    <location>
        <begin position="146"/>
        <end position="168"/>
    </location>
</feature>
<dbReference type="HOGENOM" id="CLU_018861_0_0_5"/>
<dbReference type="Pfam" id="PF09299">
    <property type="entry name" value="Mu-transpos_C"/>
    <property type="match status" value="1"/>
</dbReference>
<dbReference type="BioCyc" id="AURANTIMONAS:SI859A1_00914-MONOMER"/>
<dbReference type="SUPFAM" id="SSF53098">
    <property type="entry name" value="Ribonuclease H-like"/>
    <property type="match status" value="1"/>
</dbReference>
<dbReference type="PROSITE" id="PS50994">
    <property type="entry name" value="INTEGRASE"/>
    <property type="match status" value="1"/>
</dbReference>
<dbReference type="InterPro" id="IPR015378">
    <property type="entry name" value="Transposase-like_Mu_C"/>
</dbReference>
<dbReference type="Gene3D" id="1.10.10.60">
    <property type="entry name" value="Homeodomain-like"/>
    <property type="match status" value="1"/>
</dbReference>
<feature type="compositionally biased region" description="Basic and acidic residues" evidence="1">
    <location>
        <begin position="733"/>
        <end position="743"/>
    </location>
</feature>
<keyword evidence="4" id="KW-1185">Reference proteome</keyword>